<dbReference type="InterPro" id="IPR019489">
    <property type="entry name" value="Clp_ATPase_C"/>
</dbReference>
<dbReference type="AlphaFoldDB" id="A0A1F7Y284"/>
<dbReference type="PRINTS" id="PR00300">
    <property type="entry name" value="CLPPROTEASEA"/>
</dbReference>
<gene>
    <name evidence="6" type="ORF">A2771_04470</name>
</gene>
<dbReference type="Gene3D" id="1.10.8.60">
    <property type="match status" value="2"/>
</dbReference>
<evidence type="ECO:0000313" key="6">
    <source>
        <dbReference type="EMBL" id="OGM21391.1"/>
    </source>
</evidence>
<evidence type="ECO:0000259" key="5">
    <source>
        <dbReference type="SMART" id="SM01086"/>
    </source>
</evidence>
<dbReference type="SUPFAM" id="SSF52540">
    <property type="entry name" value="P-loop containing nucleoside triphosphate hydrolases"/>
    <property type="match status" value="2"/>
</dbReference>
<feature type="domain" description="AAA+ ATPase" evidence="4">
    <location>
        <begin position="498"/>
        <end position="733"/>
    </location>
</feature>
<dbReference type="GO" id="GO:0005737">
    <property type="term" value="C:cytoplasm"/>
    <property type="evidence" value="ECO:0007669"/>
    <property type="project" value="TreeGrafter"/>
</dbReference>
<comment type="caution">
    <text evidence="6">The sequence shown here is derived from an EMBL/GenBank/DDBJ whole genome shotgun (WGS) entry which is preliminary data.</text>
</comment>
<dbReference type="FunFam" id="3.40.50.300:FF:000025">
    <property type="entry name" value="ATP-dependent Clp protease subunit"/>
    <property type="match status" value="1"/>
</dbReference>
<dbReference type="Pfam" id="PF10431">
    <property type="entry name" value="ClpB_D2-small"/>
    <property type="match status" value="1"/>
</dbReference>
<keyword evidence="3" id="KW-0143">Chaperone</keyword>
<organism evidence="6 7">
    <name type="scientific">Candidatus Woesebacteria bacterium RIFCSPHIGHO2_01_FULL_38_26b</name>
    <dbReference type="NCBI Taxonomy" id="1802491"/>
    <lineage>
        <taxon>Bacteria</taxon>
        <taxon>Candidatus Woeseibacteriota</taxon>
    </lineage>
</organism>
<dbReference type="Gene3D" id="3.40.50.300">
    <property type="entry name" value="P-loop containing nucleotide triphosphate hydrolases"/>
    <property type="match status" value="1"/>
</dbReference>
<feature type="domain" description="Clp ATPase C-terminal" evidence="5">
    <location>
        <begin position="668"/>
        <end position="757"/>
    </location>
</feature>
<dbReference type="EMBL" id="MGGD01000011">
    <property type="protein sequence ID" value="OGM21391.1"/>
    <property type="molecule type" value="Genomic_DNA"/>
</dbReference>
<dbReference type="GO" id="GO:0016887">
    <property type="term" value="F:ATP hydrolysis activity"/>
    <property type="evidence" value="ECO:0007669"/>
    <property type="project" value="InterPro"/>
</dbReference>
<dbReference type="InterPro" id="IPR028299">
    <property type="entry name" value="ClpA/B_CS2"/>
</dbReference>
<keyword evidence="2" id="KW-0067">ATP-binding</keyword>
<dbReference type="PANTHER" id="PTHR11638:SF18">
    <property type="entry name" value="HEAT SHOCK PROTEIN 104"/>
    <property type="match status" value="1"/>
</dbReference>
<dbReference type="InterPro" id="IPR001270">
    <property type="entry name" value="ClpA/B"/>
</dbReference>
<dbReference type="GO" id="GO:0005524">
    <property type="term" value="F:ATP binding"/>
    <property type="evidence" value="ECO:0007669"/>
    <property type="project" value="UniProtKB-KW"/>
</dbReference>
<dbReference type="InterPro" id="IPR003959">
    <property type="entry name" value="ATPase_AAA_core"/>
</dbReference>
<dbReference type="SMART" id="SM00382">
    <property type="entry name" value="AAA"/>
    <property type="match status" value="1"/>
</dbReference>
<dbReference type="InterPro" id="IPR050130">
    <property type="entry name" value="ClpA_ClpB"/>
</dbReference>
<dbReference type="PROSITE" id="PS00871">
    <property type="entry name" value="CLPAB_2"/>
    <property type="match status" value="1"/>
</dbReference>
<sequence>MERDQIRKNELSPPRNLRVSETVQTALELAWRGSPSGVVDTSDFIVAISKTPGRGSDLLRVIALSRQNQFEQEVAKIADERRITRRATGKQTQNAKHTPELVELLASAASISGENPISTDMVVLADMVSSSSVVKEAITRANIRPQNTDVIGAIIDRITYKEEGSIVLEGIDVTQISRSSQTGSNLSEQIEVAPQAAKDLLIQAKEGKLNGVVIRPKWVTEVIASVDKNPVTVLVTDSTDDAEDIVRGTASQLSRDRRKLFGVGSFVMVGQDEYEQNSNTSFERGISEGMGGVLYIPNLHEYQGDRNLRLALSGKKLKIITHVTESDWKKLYGERIYRGVKPIFPEPPTVEETQQILKKKRRDLEEDFRIGDFKIHITSASIEEAARLADRYYRDVSLPPGGAKRLLERAATNIKINNSQMLSLHDKRVRKDTNIDPADVRIALEQLTGIEVKPEDARRYLDMEKDLKKRVTGQNEAITAISEAIRRAKAGLKNPKQPIGRFIFMGPSGVGKTESSKALAEFLFGSEEEIITLDMSEYMEKHTVSRMIGAPPGYVGYEEGGQLTEAVRKRPYRVILFDEIEKAHRDVQNVLLQLLDEGRLTDGQGRSVDFRNTVVIMTGNVGSEFYRLENELGSEKVKNAVLEEIKDPEKFRPEFLNRVDKIIVFNSLDSDDLKKIVDIQISGVNRKLAEQGLSLTITNEVKEFLASTNVSSEYGARPLVRAISQLIETPLSLRILEGKMRKNSKVAVTLKNGKIEIESLKNK</sequence>
<dbReference type="Pfam" id="PF07724">
    <property type="entry name" value="AAA_2"/>
    <property type="match status" value="1"/>
</dbReference>
<evidence type="ECO:0000256" key="3">
    <source>
        <dbReference type="ARBA" id="ARBA00023186"/>
    </source>
</evidence>
<evidence type="ECO:0008006" key="8">
    <source>
        <dbReference type="Google" id="ProtNLM"/>
    </source>
</evidence>
<dbReference type="CDD" id="cd19499">
    <property type="entry name" value="RecA-like_ClpB_Hsp104-like"/>
    <property type="match status" value="1"/>
</dbReference>
<dbReference type="PANTHER" id="PTHR11638">
    <property type="entry name" value="ATP-DEPENDENT CLP PROTEASE"/>
    <property type="match status" value="1"/>
</dbReference>
<protein>
    <recommendedName>
        <fullName evidence="8">Clp R domain-containing protein</fullName>
    </recommendedName>
</protein>
<evidence type="ECO:0000256" key="1">
    <source>
        <dbReference type="ARBA" id="ARBA00022741"/>
    </source>
</evidence>
<dbReference type="Proteomes" id="UP000176741">
    <property type="component" value="Unassembled WGS sequence"/>
</dbReference>
<reference evidence="6 7" key="1">
    <citation type="journal article" date="2016" name="Nat. Commun.">
        <title>Thousands of microbial genomes shed light on interconnected biogeochemical processes in an aquifer system.</title>
        <authorList>
            <person name="Anantharaman K."/>
            <person name="Brown C.T."/>
            <person name="Hug L.A."/>
            <person name="Sharon I."/>
            <person name="Castelle C.J."/>
            <person name="Probst A.J."/>
            <person name="Thomas B.C."/>
            <person name="Singh A."/>
            <person name="Wilkins M.J."/>
            <person name="Karaoz U."/>
            <person name="Brodie E.L."/>
            <person name="Williams K.H."/>
            <person name="Hubbard S.S."/>
            <person name="Banfield J.F."/>
        </authorList>
    </citation>
    <scope>NUCLEOTIDE SEQUENCE [LARGE SCALE GENOMIC DNA]</scope>
</reference>
<dbReference type="SMART" id="SM01086">
    <property type="entry name" value="ClpB_D2-small"/>
    <property type="match status" value="1"/>
</dbReference>
<dbReference type="InterPro" id="IPR003593">
    <property type="entry name" value="AAA+_ATPase"/>
</dbReference>
<proteinExistence type="predicted"/>
<accession>A0A1F7Y284</accession>
<evidence type="ECO:0000259" key="4">
    <source>
        <dbReference type="SMART" id="SM00382"/>
    </source>
</evidence>
<dbReference type="InterPro" id="IPR027417">
    <property type="entry name" value="P-loop_NTPase"/>
</dbReference>
<evidence type="ECO:0000256" key="2">
    <source>
        <dbReference type="ARBA" id="ARBA00022840"/>
    </source>
</evidence>
<dbReference type="GO" id="GO:0034605">
    <property type="term" value="P:cellular response to heat"/>
    <property type="evidence" value="ECO:0007669"/>
    <property type="project" value="TreeGrafter"/>
</dbReference>
<evidence type="ECO:0000313" key="7">
    <source>
        <dbReference type="Proteomes" id="UP000176741"/>
    </source>
</evidence>
<name>A0A1F7Y284_9BACT</name>
<keyword evidence="1" id="KW-0547">Nucleotide-binding</keyword>